<dbReference type="InterPro" id="IPR007138">
    <property type="entry name" value="ABM_dom"/>
</dbReference>
<dbReference type="EMBL" id="CP036269">
    <property type="protein sequence ID" value="QDT40895.1"/>
    <property type="molecule type" value="Genomic_DNA"/>
</dbReference>
<protein>
    <submittedName>
        <fullName evidence="2">Antibiotic biosynthesis monooxygenase</fullName>
    </submittedName>
</protein>
<dbReference type="KEGG" id="gaz:Pan241w_09540"/>
<dbReference type="PANTHER" id="PTHR37811:SF2">
    <property type="entry name" value="ABM DOMAIN-CONTAINING PROTEIN"/>
    <property type="match status" value="1"/>
</dbReference>
<accession>A0A517RAJ1</accession>
<dbReference type="InterPro" id="IPR011008">
    <property type="entry name" value="Dimeric_a/b-barrel"/>
</dbReference>
<dbReference type="RefSeq" id="WP_145211591.1">
    <property type="nucleotide sequence ID" value="NZ_CP036269.1"/>
</dbReference>
<name>A0A517RAJ1_9PLAN</name>
<keyword evidence="2" id="KW-0560">Oxidoreductase</keyword>
<reference evidence="2 3" key="1">
    <citation type="submission" date="2019-02" db="EMBL/GenBank/DDBJ databases">
        <title>Deep-cultivation of Planctomycetes and their phenomic and genomic characterization uncovers novel biology.</title>
        <authorList>
            <person name="Wiegand S."/>
            <person name="Jogler M."/>
            <person name="Boedeker C."/>
            <person name="Pinto D."/>
            <person name="Vollmers J."/>
            <person name="Rivas-Marin E."/>
            <person name="Kohn T."/>
            <person name="Peeters S.H."/>
            <person name="Heuer A."/>
            <person name="Rast P."/>
            <person name="Oberbeckmann S."/>
            <person name="Bunk B."/>
            <person name="Jeske O."/>
            <person name="Meyerdierks A."/>
            <person name="Storesund J.E."/>
            <person name="Kallscheuer N."/>
            <person name="Luecker S."/>
            <person name="Lage O.M."/>
            <person name="Pohl T."/>
            <person name="Merkel B.J."/>
            <person name="Hornburger P."/>
            <person name="Mueller R.-W."/>
            <person name="Bruemmer F."/>
            <person name="Labrenz M."/>
            <person name="Spormann A.M."/>
            <person name="Op den Camp H."/>
            <person name="Overmann J."/>
            <person name="Amann R."/>
            <person name="Jetten M.S.M."/>
            <person name="Mascher T."/>
            <person name="Medema M.H."/>
            <person name="Devos D.P."/>
            <person name="Kaster A.-K."/>
            <person name="Ovreas L."/>
            <person name="Rohde M."/>
            <person name="Galperin M.Y."/>
            <person name="Jogler C."/>
        </authorList>
    </citation>
    <scope>NUCLEOTIDE SEQUENCE [LARGE SCALE GENOMIC DNA]</scope>
    <source>
        <strain evidence="2 3">Pan241w</strain>
    </source>
</reference>
<dbReference type="OrthoDB" id="9798439at2"/>
<sequence length="107" mass="12479">MHETRKMPCYAVIFRSTQTDTQQGYAEMAARMQELAQQQPGFLGLESVRSPEGKGITVSYWQDLPSIRNWKENSEHQTAQRLGKQKWYRDFTIEIAKIESVSHFPQD</sequence>
<gene>
    <name evidence="2" type="ORF">Pan241w_09540</name>
</gene>
<dbReference type="SUPFAM" id="SSF54909">
    <property type="entry name" value="Dimeric alpha+beta barrel"/>
    <property type="match status" value="1"/>
</dbReference>
<dbReference type="GO" id="GO:0004497">
    <property type="term" value="F:monooxygenase activity"/>
    <property type="evidence" value="ECO:0007669"/>
    <property type="project" value="UniProtKB-KW"/>
</dbReference>
<dbReference type="Proteomes" id="UP000317171">
    <property type="component" value="Chromosome"/>
</dbReference>
<dbReference type="InterPro" id="IPR052936">
    <property type="entry name" value="Jasmonate_Hydroxylase-like"/>
</dbReference>
<dbReference type="Gene3D" id="3.30.70.100">
    <property type="match status" value="1"/>
</dbReference>
<keyword evidence="3" id="KW-1185">Reference proteome</keyword>
<keyword evidence="2" id="KW-0503">Monooxygenase</keyword>
<dbReference type="AlphaFoldDB" id="A0A517RAJ1"/>
<proteinExistence type="predicted"/>
<evidence type="ECO:0000259" key="1">
    <source>
        <dbReference type="Pfam" id="PF03992"/>
    </source>
</evidence>
<evidence type="ECO:0000313" key="3">
    <source>
        <dbReference type="Proteomes" id="UP000317171"/>
    </source>
</evidence>
<dbReference type="Pfam" id="PF03992">
    <property type="entry name" value="ABM"/>
    <property type="match status" value="1"/>
</dbReference>
<dbReference type="PANTHER" id="PTHR37811">
    <property type="entry name" value="BLL5343 PROTEIN"/>
    <property type="match status" value="1"/>
</dbReference>
<feature type="domain" description="ABM" evidence="1">
    <location>
        <begin position="10"/>
        <end position="81"/>
    </location>
</feature>
<evidence type="ECO:0000313" key="2">
    <source>
        <dbReference type="EMBL" id="QDT40895.1"/>
    </source>
</evidence>
<organism evidence="2 3">
    <name type="scientific">Gimesia alba</name>
    <dbReference type="NCBI Taxonomy" id="2527973"/>
    <lineage>
        <taxon>Bacteria</taxon>
        <taxon>Pseudomonadati</taxon>
        <taxon>Planctomycetota</taxon>
        <taxon>Planctomycetia</taxon>
        <taxon>Planctomycetales</taxon>
        <taxon>Planctomycetaceae</taxon>
        <taxon>Gimesia</taxon>
    </lineage>
</organism>